<accession>A0A239JYR1</accession>
<protein>
    <submittedName>
        <fullName evidence="1">Uncharacterized protein</fullName>
    </submittedName>
</protein>
<organism evidence="1 2">
    <name type="scientific">Pontibacter ummariensis</name>
    <dbReference type="NCBI Taxonomy" id="1610492"/>
    <lineage>
        <taxon>Bacteria</taxon>
        <taxon>Pseudomonadati</taxon>
        <taxon>Bacteroidota</taxon>
        <taxon>Cytophagia</taxon>
        <taxon>Cytophagales</taxon>
        <taxon>Hymenobacteraceae</taxon>
        <taxon>Pontibacter</taxon>
    </lineage>
</organism>
<evidence type="ECO:0000313" key="1">
    <source>
        <dbReference type="EMBL" id="SNT10930.1"/>
    </source>
</evidence>
<evidence type="ECO:0000313" key="2">
    <source>
        <dbReference type="Proteomes" id="UP000198432"/>
    </source>
</evidence>
<reference evidence="2" key="1">
    <citation type="submission" date="2017-06" db="EMBL/GenBank/DDBJ databases">
        <authorList>
            <person name="Varghese N."/>
            <person name="Submissions S."/>
        </authorList>
    </citation>
    <scope>NUCLEOTIDE SEQUENCE [LARGE SCALE GENOMIC DNA]</scope>
    <source>
        <strain evidence="2">NKM1</strain>
    </source>
</reference>
<keyword evidence="2" id="KW-1185">Reference proteome</keyword>
<dbReference type="Proteomes" id="UP000198432">
    <property type="component" value="Unassembled WGS sequence"/>
</dbReference>
<dbReference type="AlphaFoldDB" id="A0A239JYR1"/>
<name>A0A239JYR1_9BACT</name>
<gene>
    <name evidence="1" type="ORF">SAMN06296052_12463</name>
</gene>
<proteinExistence type="predicted"/>
<dbReference type="EMBL" id="FZOQ01000024">
    <property type="protein sequence ID" value="SNT10930.1"/>
    <property type="molecule type" value="Genomic_DNA"/>
</dbReference>
<dbReference type="RefSeq" id="WP_089321123.1">
    <property type="nucleotide sequence ID" value="NZ_FZOQ01000024.1"/>
</dbReference>
<sequence>MKNQSIPPGFHDMMDFSLVEALLGRRSRRFFLGAEIPDGVFAYESKHEPLPLSELEKLLVVTACGGNTGWHNMIYRAQRYAPHLSNYAGAAGGRTFPSAAGFHTSMTFFTDDEGVYVLDNRNAPAAADRTEDGSLDLNKVVDALRKDVRKLQEGRLRLPAEVPFVEAHNTWVANKPGTLVVIPVADLAQHVLLGLCYMLQNGLVLTDDINKRAIPGMEQFRDIVDVNNNWNITFLDQISMAEVTAELSTSCYAGALMLQAMGLGGWMFDGMDLFSVLGASGRPEVPGLGFRYDTDPRWPYPNPTGLKGVMEAFCPPHYPDMRAAVDAVCERKFGKGGPFHENTPGNWKESPKVRKAAQVHDARFRECVALQAQYVYDTFGKFPATVPSVFLLMYLQAHHLDLEFYDAFYQPGAYLSTHAAHMTRWHAQRPAPGV</sequence>
<dbReference type="OrthoDB" id="5464610at2"/>